<accession>A0A0A9HWY1</accession>
<proteinExistence type="predicted"/>
<reference evidence="1" key="1">
    <citation type="submission" date="2014-09" db="EMBL/GenBank/DDBJ databases">
        <authorList>
            <person name="Magalhaes I.L.F."/>
            <person name="Oliveira U."/>
            <person name="Santos F.R."/>
            <person name="Vidigal T.H.D.A."/>
            <person name="Brescovit A.D."/>
            <person name="Santos A.J."/>
        </authorList>
    </citation>
    <scope>NUCLEOTIDE SEQUENCE</scope>
    <source>
        <tissue evidence="1">Shoot tissue taken approximately 20 cm above the soil surface</tissue>
    </source>
</reference>
<sequence length="126" mass="13782">MGRRQRGRRDGAAALHCAEFRRHPCSCPPTPANSSSSQDGSSALQLIHDHRDTALAAARNHLRWTRGFRGLCALDFPSSVANMVLPEGEVPRFDAQLGAPVVSQLGIFPSPPSFFQDCPFQASNYY</sequence>
<organism evidence="1">
    <name type="scientific">Arundo donax</name>
    <name type="common">Giant reed</name>
    <name type="synonym">Donax arundinaceus</name>
    <dbReference type="NCBI Taxonomy" id="35708"/>
    <lineage>
        <taxon>Eukaryota</taxon>
        <taxon>Viridiplantae</taxon>
        <taxon>Streptophyta</taxon>
        <taxon>Embryophyta</taxon>
        <taxon>Tracheophyta</taxon>
        <taxon>Spermatophyta</taxon>
        <taxon>Magnoliopsida</taxon>
        <taxon>Liliopsida</taxon>
        <taxon>Poales</taxon>
        <taxon>Poaceae</taxon>
        <taxon>PACMAD clade</taxon>
        <taxon>Arundinoideae</taxon>
        <taxon>Arundineae</taxon>
        <taxon>Arundo</taxon>
    </lineage>
</organism>
<evidence type="ECO:0000313" key="1">
    <source>
        <dbReference type="EMBL" id="JAE39401.1"/>
    </source>
</evidence>
<name>A0A0A9HWY1_ARUDO</name>
<protein>
    <submittedName>
        <fullName evidence="1">Uncharacterized protein</fullName>
    </submittedName>
</protein>
<dbReference type="AlphaFoldDB" id="A0A0A9HWY1"/>
<dbReference type="EMBL" id="GBRH01158495">
    <property type="protein sequence ID" value="JAE39401.1"/>
    <property type="molecule type" value="Transcribed_RNA"/>
</dbReference>
<reference evidence="1" key="2">
    <citation type="journal article" date="2015" name="Data Brief">
        <title>Shoot transcriptome of the giant reed, Arundo donax.</title>
        <authorList>
            <person name="Barrero R.A."/>
            <person name="Guerrero F.D."/>
            <person name="Moolhuijzen P."/>
            <person name="Goolsby J.A."/>
            <person name="Tidwell J."/>
            <person name="Bellgard S.E."/>
            <person name="Bellgard M.I."/>
        </authorList>
    </citation>
    <scope>NUCLEOTIDE SEQUENCE</scope>
    <source>
        <tissue evidence="1">Shoot tissue taken approximately 20 cm above the soil surface</tissue>
    </source>
</reference>